<organism evidence="2">
    <name type="scientific">Anguilla anguilla</name>
    <name type="common">European freshwater eel</name>
    <name type="synonym">Muraena anguilla</name>
    <dbReference type="NCBI Taxonomy" id="7936"/>
    <lineage>
        <taxon>Eukaryota</taxon>
        <taxon>Metazoa</taxon>
        <taxon>Chordata</taxon>
        <taxon>Craniata</taxon>
        <taxon>Vertebrata</taxon>
        <taxon>Euteleostomi</taxon>
        <taxon>Actinopterygii</taxon>
        <taxon>Neopterygii</taxon>
        <taxon>Teleostei</taxon>
        <taxon>Anguilliformes</taxon>
        <taxon>Anguillidae</taxon>
        <taxon>Anguilla</taxon>
    </lineage>
</organism>
<evidence type="ECO:0000313" key="2">
    <source>
        <dbReference type="EMBL" id="JAH07973.1"/>
    </source>
</evidence>
<dbReference type="EMBL" id="GBXM01100604">
    <property type="protein sequence ID" value="JAH07973.1"/>
    <property type="molecule type" value="Transcribed_RNA"/>
</dbReference>
<name>A0A0E9PVT7_ANGAN</name>
<feature type="transmembrane region" description="Helical" evidence="1">
    <location>
        <begin position="21"/>
        <end position="40"/>
    </location>
</feature>
<reference evidence="2" key="1">
    <citation type="submission" date="2014-11" db="EMBL/GenBank/DDBJ databases">
        <authorList>
            <person name="Amaro Gonzalez C."/>
        </authorList>
    </citation>
    <scope>NUCLEOTIDE SEQUENCE</scope>
</reference>
<proteinExistence type="predicted"/>
<protein>
    <submittedName>
        <fullName evidence="2">Uncharacterized protein</fullName>
    </submittedName>
</protein>
<dbReference type="AlphaFoldDB" id="A0A0E9PVT7"/>
<evidence type="ECO:0000256" key="1">
    <source>
        <dbReference type="SAM" id="Phobius"/>
    </source>
</evidence>
<keyword evidence="1" id="KW-1133">Transmembrane helix</keyword>
<sequence>MRNSRFCFKGNWISINRQFQINFSLIYHLRIAYGFVILFLKG</sequence>
<accession>A0A0E9PVT7</accession>
<keyword evidence="1" id="KW-0812">Transmembrane</keyword>
<keyword evidence="1" id="KW-0472">Membrane</keyword>
<reference evidence="2" key="2">
    <citation type="journal article" date="2015" name="Fish Shellfish Immunol.">
        <title>Early steps in the European eel (Anguilla anguilla)-Vibrio vulnificus interaction in the gills: Role of the RtxA13 toxin.</title>
        <authorList>
            <person name="Callol A."/>
            <person name="Pajuelo D."/>
            <person name="Ebbesson L."/>
            <person name="Teles M."/>
            <person name="MacKenzie S."/>
            <person name="Amaro C."/>
        </authorList>
    </citation>
    <scope>NUCLEOTIDE SEQUENCE</scope>
</reference>